<dbReference type="AlphaFoldDB" id="A0A9P6AA53"/>
<dbReference type="Proteomes" id="UP000807025">
    <property type="component" value="Unassembled WGS sequence"/>
</dbReference>
<sequence>MDSYNHARSASTWFPFSDDSLRAFTPCTSLTDTVSVSSIGADLSQVLYWLGKQVIGAALSISIRRRLAAIDTFISNRHAIRRLVRHGMFMQQLHDVCEDLLEFCRPKYSVVVRSRSLELIIKLLRPIDAYSIVVIKSDFPDVLASCGLDQSQDPRILYPAAQLARIIKAYKDLSCDCSGCLSYHNVELCALPRISSKPDKSLSLRHLLHTR</sequence>
<name>A0A9P6AA53_PLEER</name>
<organism evidence="1 2">
    <name type="scientific">Pleurotus eryngii</name>
    <name type="common">Boletus of the steppes</name>
    <dbReference type="NCBI Taxonomy" id="5323"/>
    <lineage>
        <taxon>Eukaryota</taxon>
        <taxon>Fungi</taxon>
        <taxon>Dikarya</taxon>
        <taxon>Basidiomycota</taxon>
        <taxon>Agaricomycotina</taxon>
        <taxon>Agaricomycetes</taxon>
        <taxon>Agaricomycetidae</taxon>
        <taxon>Agaricales</taxon>
        <taxon>Pleurotineae</taxon>
        <taxon>Pleurotaceae</taxon>
        <taxon>Pleurotus</taxon>
    </lineage>
</organism>
<protein>
    <submittedName>
        <fullName evidence="1">Uncharacterized protein</fullName>
    </submittedName>
</protein>
<evidence type="ECO:0000313" key="2">
    <source>
        <dbReference type="Proteomes" id="UP000807025"/>
    </source>
</evidence>
<dbReference type="OrthoDB" id="2964693at2759"/>
<comment type="caution">
    <text evidence="1">The sequence shown here is derived from an EMBL/GenBank/DDBJ whole genome shotgun (WGS) entry which is preliminary data.</text>
</comment>
<reference evidence="1" key="1">
    <citation type="submission" date="2020-11" db="EMBL/GenBank/DDBJ databases">
        <authorList>
            <consortium name="DOE Joint Genome Institute"/>
            <person name="Ahrendt S."/>
            <person name="Riley R."/>
            <person name="Andreopoulos W."/>
            <person name="Labutti K."/>
            <person name="Pangilinan J."/>
            <person name="Ruiz-Duenas F.J."/>
            <person name="Barrasa J.M."/>
            <person name="Sanchez-Garcia M."/>
            <person name="Camarero S."/>
            <person name="Miyauchi S."/>
            <person name="Serrano A."/>
            <person name="Linde D."/>
            <person name="Babiker R."/>
            <person name="Drula E."/>
            <person name="Ayuso-Fernandez I."/>
            <person name="Pacheco R."/>
            <person name="Padilla G."/>
            <person name="Ferreira P."/>
            <person name="Barriuso J."/>
            <person name="Kellner H."/>
            <person name="Castanera R."/>
            <person name="Alfaro M."/>
            <person name="Ramirez L."/>
            <person name="Pisabarro A.G."/>
            <person name="Kuo A."/>
            <person name="Tritt A."/>
            <person name="Lipzen A."/>
            <person name="He G."/>
            <person name="Yan M."/>
            <person name="Ng V."/>
            <person name="Cullen D."/>
            <person name="Martin F."/>
            <person name="Rosso M.-N."/>
            <person name="Henrissat B."/>
            <person name="Hibbett D."/>
            <person name="Martinez A.T."/>
            <person name="Grigoriev I.V."/>
        </authorList>
    </citation>
    <scope>NUCLEOTIDE SEQUENCE</scope>
    <source>
        <strain evidence="1">ATCC 90797</strain>
    </source>
</reference>
<evidence type="ECO:0000313" key="1">
    <source>
        <dbReference type="EMBL" id="KAF9502459.1"/>
    </source>
</evidence>
<dbReference type="EMBL" id="MU154521">
    <property type="protein sequence ID" value="KAF9502459.1"/>
    <property type="molecule type" value="Genomic_DNA"/>
</dbReference>
<gene>
    <name evidence="1" type="ORF">BDN71DRAFT_1438064</name>
</gene>
<proteinExistence type="predicted"/>
<keyword evidence="2" id="KW-1185">Reference proteome</keyword>
<accession>A0A9P6AA53</accession>